<dbReference type="Gene3D" id="1.20.120.530">
    <property type="entry name" value="GntR ligand-binding domain-like"/>
    <property type="match status" value="1"/>
</dbReference>
<name>A0A1H4I6T4_9NOCA</name>
<reference evidence="6" key="1">
    <citation type="submission" date="2016-10" db="EMBL/GenBank/DDBJ databases">
        <authorList>
            <person name="Varghese N."/>
            <person name="Submissions S."/>
        </authorList>
    </citation>
    <scope>NUCLEOTIDE SEQUENCE [LARGE SCALE GENOMIC DNA]</scope>
    <source>
        <strain evidence="6">DSM 44498</strain>
    </source>
</reference>
<proteinExistence type="predicted"/>
<dbReference type="Gene3D" id="1.10.10.10">
    <property type="entry name" value="Winged helix-like DNA-binding domain superfamily/Winged helix DNA-binding domain"/>
    <property type="match status" value="1"/>
</dbReference>
<dbReference type="InterPro" id="IPR036390">
    <property type="entry name" value="WH_DNA-bd_sf"/>
</dbReference>
<evidence type="ECO:0000256" key="1">
    <source>
        <dbReference type="ARBA" id="ARBA00023015"/>
    </source>
</evidence>
<sequence>MLQTPNSTKQQLPEEVATQVREMIISGQVRAGEFLRIEPLAAAFGVSATPVREGLLTLRSEGFVETVPRRGFLVLPVTRQDVRDLFWAQAQLAGELASRAATRITRDQIEELRMSLDEHQDAIARRDGGEIASRGHSFHRKINIAADSPRLARLLDSVVTNLPNRLYATVDGHISTTQVDHPLILDALSKRASKKARALMEAHILDGADHLISELELRGLWADTR</sequence>
<protein>
    <submittedName>
        <fullName evidence="5">DNA-binding transcriptional regulator, GntR family</fullName>
    </submittedName>
</protein>
<dbReference type="AlphaFoldDB" id="A0A1H4I6T4"/>
<dbReference type="EMBL" id="FNSV01000001">
    <property type="protein sequence ID" value="SEB29787.1"/>
    <property type="molecule type" value="Genomic_DNA"/>
</dbReference>
<gene>
    <name evidence="5" type="ORF">SAMN04490239_0145</name>
</gene>
<dbReference type="GO" id="GO:0003700">
    <property type="term" value="F:DNA-binding transcription factor activity"/>
    <property type="evidence" value="ECO:0007669"/>
    <property type="project" value="InterPro"/>
</dbReference>
<dbReference type="CDD" id="cd07377">
    <property type="entry name" value="WHTH_GntR"/>
    <property type="match status" value="1"/>
</dbReference>
<dbReference type="PROSITE" id="PS50949">
    <property type="entry name" value="HTH_GNTR"/>
    <property type="match status" value="1"/>
</dbReference>
<evidence type="ECO:0000313" key="6">
    <source>
        <dbReference type="Proteomes" id="UP000183561"/>
    </source>
</evidence>
<dbReference type="SUPFAM" id="SSF48008">
    <property type="entry name" value="GntR ligand-binding domain-like"/>
    <property type="match status" value="1"/>
</dbReference>
<keyword evidence="2 5" id="KW-0238">DNA-binding</keyword>
<evidence type="ECO:0000256" key="3">
    <source>
        <dbReference type="ARBA" id="ARBA00023163"/>
    </source>
</evidence>
<dbReference type="InterPro" id="IPR011711">
    <property type="entry name" value="GntR_C"/>
</dbReference>
<keyword evidence="3" id="KW-0804">Transcription</keyword>
<dbReference type="InterPro" id="IPR000524">
    <property type="entry name" value="Tscrpt_reg_HTH_GntR"/>
</dbReference>
<dbReference type="OrthoDB" id="3864082at2"/>
<evidence type="ECO:0000259" key="4">
    <source>
        <dbReference type="PROSITE" id="PS50949"/>
    </source>
</evidence>
<evidence type="ECO:0000313" key="5">
    <source>
        <dbReference type="EMBL" id="SEB29787.1"/>
    </source>
</evidence>
<dbReference type="Proteomes" id="UP000183561">
    <property type="component" value="Unassembled WGS sequence"/>
</dbReference>
<dbReference type="PANTHER" id="PTHR43537">
    <property type="entry name" value="TRANSCRIPTIONAL REGULATOR, GNTR FAMILY"/>
    <property type="match status" value="1"/>
</dbReference>
<dbReference type="GO" id="GO:0003677">
    <property type="term" value="F:DNA binding"/>
    <property type="evidence" value="ECO:0007669"/>
    <property type="project" value="UniProtKB-KW"/>
</dbReference>
<feature type="domain" description="HTH gntR-type" evidence="4">
    <location>
        <begin position="10"/>
        <end position="77"/>
    </location>
</feature>
<dbReference type="SUPFAM" id="SSF46785">
    <property type="entry name" value="Winged helix' DNA-binding domain"/>
    <property type="match status" value="1"/>
</dbReference>
<organism evidence="5 6">
    <name type="scientific">Rhodococcus koreensis</name>
    <dbReference type="NCBI Taxonomy" id="99653"/>
    <lineage>
        <taxon>Bacteria</taxon>
        <taxon>Bacillati</taxon>
        <taxon>Actinomycetota</taxon>
        <taxon>Actinomycetes</taxon>
        <taxon>Mycobacteriales</taxon>
        <taxon>Nocardiaceae</taxon>
        <taxon>Rhodococcus</taxon>
    </lineage>
</organism>
<dbReference type="SMART" id="SM00345">
    <property type="entry name" value="HTH_GNTR"/>
    <property type="match status" value="1"/>
</dbReference>
<dbReference type="PANTHER" id="PTHR43537:SF24">
    <property type="entry name" value="GLUCONATE OPERON TRANSCRIPTIONAL REPRESSOR"/>
    <property type="match status" value="1"/>
</dbReference>
<dbReference type="InterPro" id="IPR036388">
    <property type="entry name" value="WH-like_DNA-bd_sf"/>
</dbReference>
<dbReference type="Pfam" id="PF07729">
    <property type="entry name" value="FCD"/>
    <property type="match status" value="1"/>
</dbReference>
<evidence type="ECO:0000256" key="2">
    <source>
        <dbReference type="ARBA" id="ARBA00023125"/>
    </source>
</evidence>
<keyword evidence="6" id="KW-1185">Reference proteome</keyword>
<dbReference type="RefSeq" id="WP_072948762.1">
    <property type="nucleotide sequence ID" value="NZ_FNSV01000001.1"/>
</dbReference>
<dbReference type="SMART" id="SM00895">
    <property type="entry name" value="FCD"/>
    <property type="match status" value="1"/>
</dbReference>
<accession>A0A1H4I6T4</accession>
<keyword evidence="1" id="KW-0805">Transcription regulation</keyword>
<dbReference type="InterPro" id="IPR008920">
    <property type="entry name" value="TF_FadR/GntR_C"/>
</dbReference>
<dbReference type="Pfam" id="PF00392">
    <property type="entry name" value="GntR"/>
    <property type="match status" value="1"/>
</dbReference>